<keyword evidence="4" id="KW-1185">Reference proteome</keyword>
<dbReference type="PANTHER" id="PTHR43236:SF1">
    <property type="entry name" value="BLL7220 PROTEIN"/>
    <property type="match status" value="1"/>
</dbReference>
<dbReference type="RefSeq" id="WP_132294067.1">
    <property type="nucleotide sequence ID" value="NZ_SKBM01000025.1"/>
</dbReference>
<feature type="compositionally biased region" description="Acidic residues" evidence="1">
    <location>
        <begin position="280"/>
        <end position="289"/>
    </location>
</feature>
<dbReference type="PANTHER" id="PTHR43236">
    <property type="entry name" value="ANTITOXIN HIGA1"/>
    <property type="match status" value="1"/>
</dbReference>
<proteinExistence type="predicted"/>
<evidence type="ECO:0000256" key="1">
    <source>
        <dbReference type="SAM" id="MobiDB-lite"/>
    </source>
</evidence>
<name>A0A4R4D9F3_9PROT</name>
<dbReference type="InterPro" id="IPR052345">
    <property type="entry name" value="Rad_response_metalloprotease"/>
</dbReference>
<feature type="domain" description="IrrE N-terminal-like" evidence="2">
    <location>
        <begin position="70"/>
        <end position="153"/>
    </location>
</feature>
<evidence type="ECO:0000313" key="3">
    <source>
        <dbReference type="EMBL" id="TCZ55754.1"/>
    </source>
</evidence>
<accession>A0A4R4D9F3</accession>
<reference evidence="3 4" key="1">
    <citation type="submission" date="2019-03" db="EMBL/GenBank/DDBJ databases">
        <title>Paracraurococcus aquatilis NE82 genome sequence.</title>
        <authorList>
            <person name="Zhao Y."/>
            <person name="Du Z."/>
        </authorList>
    </citation>
    <scope>NUCLEOTIDE SEQUENCE [LARGE SCALE GENOMIC DNA]</scope>
    <source>
        <strain evidence="3 4">NE82</strain>
    </source>
</reference>
<dbReference type="InterPro" id="IPR010359">
    <property type="entry name" value="IrrE_HExxH"/>
</dbReference>
<dbReference type="EMBL" id="SKBM01000025">
    <property type="protein sequence ID" value="TCZ55754.1"/>
    <property type="molecule type" value="Genomic_DNA"/>
</dbReference>
<evidence type="ECO:0000313" key="4">
    <source>
        <dbReference type="Proteomes" id="UP000295023"/>
    </source>
</evidence>
<gene>
    <name evidence="3" type="ORF">EXY23_20705</name>
</gene>
<dbReference type="Gene3D" id="1.10.10.2910">
    <property type="match status" value="1"/>
</dbReference>
<feature type="region of interest" description="Disordered" evidence="1">
    <location>
        <begin position="280"/>
        <end position="300"/>
    </location>
</feature>
<dbReference type="AlphaFoldDB" id="A0A4R4D9F3"/>
<dbReference type="OrthoDB" id="9794834at2"/>
<comment type="caution">
    <text evidence="3">The sequence shown here is derived from an EMBL/GenBank/DDBJ whole genome shotgun (WGS) entry which is preliminary data.</text>
</comment>
<protein>
    <submittedName>
        <fullName evidence="3">ImmA/IrrE family metallo-endopeptidase</fullName>
    </submittedName>
</protein>
<dbReference type="Pfam" id="PF06114">
    <property type="entry name" value="Peptidase_M78"/>
    <property type="match status" value="1"/>
</dbReference>
<sequence>MSGAKPKHPDLRRRSIINQAERILEDEGLNSLPVDIDALAASRDIIVQAKPDAAAGVSGMLLRFGNDFGIYYSTHIPSVGYQRFSIAHELGHFFIEGHAERLVPTSGSMHQSHAGFASDDVIEREADYFASGLLMPTDPFQREMRRRDDGLEAIIALSELCCSSLTATAIRYADLSRGAIAVIVSNGPTVEFAFLSEGIKSLKDIRWLRKGSPVPAGTLTARFNADAQRVQAAGRDDDDIDISDWLSGQSVRGREEVIGLGGYGRTLTVLTCTVRDDTYDDEQDEEEALTESWTPRFHKR</sequence>
<evidence type="ECO:0000259" key="2">
    <source>
        <dbReference type="Pfam" id="PF06114"/>
    </source>
</evidence>
<organism evidence="3 4">
    <name type="scientific">Roseicella aquatilis</name>
    <dbReference type="NCBI Taxonomy" id="2527868"/>
    <lineage>
        <taxon>Bacteria</taxon>
        <taxon>Pseudomonadati</taxon>
        <taxon>Pseudomonadota</taxon>
        <taxon>Alphaproteobacteria</taxon>
        <taxon>Acetobacterales</taxon>
        <taxon>Roseomonadaceae</taxon>
        <taxon>Roseicella</taxon>
    </lineage>
</organism>
<dbReference type="Proteomes" id="UP000295023">
    <property type="component" value="Unassembled WGS sequence"/>
</dbReference>